<dbReference type="InterPro" id="IPR050696">
    <property type="entry name" value="FtsA/MreB"/>
</dbReference>
<evidence type="ECO:0000313" key="2">
    <source>
        <dbReference type="Proteomes" id="UP000694232"/>
    </source>
</evidence>
<dbReference type="EMBL" id="CP076643">
    <property type="protein sequence ID" value="QXO17627.1"/>
    <property type="molecule type" value="Genomic_DNA"/>
</dbReference>
<dbReference type="PANTHER" id="PTHR32432">
    <property type="entry name" value="CELL DIVISION PROTEIN FTSA-RELATED"/>
    <property type="match status" value="1"/>
</dbReference>
<dbReference type="AlphaFoldDB" id="A0A975YND0"/>
<dbReference type="KEGG" id="vos:KNV97_20130"/>
<dbReference type="RefSeq" id="WP_218562648.1">
    <property type="nucleotide sequence ID" value="NZ_CP076643.1"/>
</dbReference>
<proteinExistence type="predicted"/>
<dbReference type="Pfam" id="PF11104">
    <property type="entry name" value="PilM_2"/>
    <property type="match status" value="1"/>
</dbReference>
<accession>A0A975YND0</accession>
<sequence>MGQSLVAGVDIGHHSIKAVLLKPHRESYSLLGWQEIVVPDDIFADNHTLNYQKIVKKLKELKKALPLFSRKVALAVPDSSVITKQIQIDSALDSHEQQFAVYQAFAQQSPLPLDALQLDYIMQPGSVSAEGKQEGQVYATRSEVVQSRVAALRGAGWQPLQLALLSQVMRGLWCWYSVQQGRSDCLLVDVGQRWLTLTMQLPDGSFYYRQQSFNQPPALTFPAMSSAAETVADAMLCDCLQRELQRLSALHGSDVVAGLWLCGGGAEQLLSSPLTEALPCELLSVFDGLDRAGGASLPEKPHCYSLAMALALSGLRWQQQLLSGAKR</sequence>
<dbReference type="PANTHER" id="PTHR32432:SF3">
    <property type="entry name" value="ETHANOLAMINE UTILIZATION PROTEIN EUTJ"/>
    <property type="match status" value="1"/>
</dbReference>
<name>A0A975YND0_9VIBR</name>
<evidence type="ECO:0000313" key="1">
    <source>
        <dbReference type="EMBL" id="QXO17627.1"/>
    </source>
</evidence>
<keyword evidence="2" id="KW-1185">Reference proteome</keyword>
<gene>
    <name evidence="1" type="primary">pilM</name>
    <name evidence="1" type="ORF">KNV97_20130</name>
</gene>
<dbReference type="NCBIfam" id="TIGR01175">
    <property type="entry name" value="pilM"/>
    <property type="match status" value="1"/>
</dbReference>
<organism evidence="1 2">
    <name type="scientific">Vibrio ostreae</name>
    <dbReference type="NCBI Taxonomy" id="2841925"/>
    <lineage>
        <taxon>Bacteria</taxon>
        <taxon>Pseudomonadati</taxon>
        <taxon>Pseudomonadota</taxon>
        <taxon>Gammaproteobacteria</taxon>
        <taxon>Vibrionales</taxon>
        <taxon>Vibrionaceae</taxon>
        <taxon>Vibrio</taxon>
    </lineage>
</organism>
<dbReference type="Proteomes" id="UP000694232">
    <property type="component" value="Chromosome 1"/>
</dbReference>
<reference evidence="1" key="1">
    <citation type="submission" date="2021-06" db="EMBL/GenBank/DDBJ databases">
        <title>Vibrio nov. sp., novel gut bacterium isolated from Yellow Sea oyster.</title>
        <authorList>
            <person name="Muhammad N."/>
            <person name="Nguyen T.H."/>
            <person name="Lee Y.-J."/>
            <person name="Ko J."/>
            <person name="Kim S.-G."/>
        </authorList>
    </citation>
    <scope>NUCLEOTIDE SEQUENCE</scope>
    <source>
        <strain evidence="1">OG9-811</strain>
    </source>
</reference>
<protein>
    <submittedName>
        <fullName evidence="1">Type IV pilus assembly protein PilM</fullName>
    </submittedName>
</protein>
<dbReference type="InterPro" id="IPR005883">
    <property type="entry name" value="PilM"/>
</dbReference>